<dbReference type="GeneID" id="107068970"/>
<evidence type="ECO:0000256" key="3">
    <source>
        <dbReference type="ARBA" id="ARBA00022946"/>
    </source>
</evidence>
<proteinExistence type="inferred from homology"/>
<keyword evidence="10" id="KW-1185">Reference proteome</keyword>
<evidence type="ECO:0000256" key="5">
    <source>
        <dbReference type="ARBA" id="ARBA00023128"/>
    </source>
</evidence>
<dbReference type="InterPro" id="IPR000589">
    <property type="entry name" value="Ribosomal_uS15"/>
</dbReference>
<evidence type="ECO:0000313" key="11">
    <source>
        <dbReference type="RefSeq" id="XP_015181333.1"/>
    </source>
</evidence>
<evidence type="ECO:0000256" key="8">
    <source>
        <dbReference type="ARBA" id="ARBA00035528"/>
    </source>
</evidence>
<dbReference type="InterPro" id="IPR052137">
    <property type="entry name" value="uS15_ribosomal"/>
</dbReference>
<keyword evidence="6 9" id="KW-0687">Ribonucleoprotein</keyword>
<evidence type="ECO:0000256" key="7">
    <source>
        <dbReference type="ARBA" id="ARBA00035249"/>
    </source>
</evidence>
<comment type="subcellular location">
    <subcellularLocation>
        <location evidence="1">Mitochondrion</location>
    </subcellularLocation>
</comment>
<comment type="similarity">
    <text evidence="2 9">Belongs to the universal ribosomal protein uS15 family.</text>
</comment>
<keyword evidence="4 9" id="KW-0689">Ribosomal protein</keyword>
<dbReference type="SUPFAM" id="SSF47060">
    <property type="entry name" value="S15/NS1 RNA-binding domain"/>
    <property type="match status" value="1"/>
</dbReference>
<evidence type="ECO:0000313" key="10">
    <source>
        <dbReference type="Proteomes" id="UP000694924"/>
    </source>
</evidence>
<dbReference type="Pfam" id="PF00312">
    <property type="entry name" value="Ribosomal_S15"/>
    <property type="match status" value="1"/>
</dbReference>
<dbReference type="Proteomes" id="UP000694924">
    <property type="component" value="Unplaced"/>
</dbReference>
<keyword evidence="5" id="KW-0496">Mitochondrion</keyword>
<reference evidence="11" key="1">
    <citation type="submission" date="2025-08" db="UniProtKB">
        <authorList>
            <consortium name="RefSeq"/>
        </authorList>
    </citation>
    <scope>IDENTIFICATION</scope>
    <source>
        <tissue evidence="11">Whole body</tissue>
    </source>
</reference>
<evidence type="ECO:0000256" key="6">
    <source>
        <dbReference type="ARBA" id="ARBA00023274"/>
    </source>
</evidence>
<dbReference type="PANTHER" id="PTHR46685:SF1">
    <property type="entry name" value="SMALL RIBOSOMAL SUBUNIT PROTEIN US15M"/>
    <property type="match status" value="1"/>
</dbReference>
<organism evidence="10 11">
    <name type="scientific">Polistes dominula</name>
    <name type="common">European paper wasp</name>
    <name type="synonym">Vespa dominula</name>
    <dbReference type="NCBI Taxonomy" id="743375"/>
    <lineage>
        <taxon>Eukaryota</taxon>
        <taxon>Metazoa</taxon>
        <taxon>Ecdysozoa</taxon>
        <taxon>Arthropoda</taxon>
        <taxon>Hexapoda</taxon>
        <taxon>Insecta</taxon>
        <taxon>Pterygota</taxon>
        <taxon>Neoptera</taxon>
        <taxon>Endopterygota</taxon>
        <taxon>Hymenoptera</taxon>
        <taxon>Apocrita</taxon>
        <taxon>Aculeata</taxon>
        <taxon>Vespoidea</taxon>
        <taxon>Vespidae</taxon>
        <taxon>Polistinae</taxon>
        <taxon>Polistini</taxon>
        <taxon>Polistes</taxon>
    </lineage>
</organism>
<dbReference type="SMART" id="SM01387">
    <property type="entry name" value="Ribosomal_S15"/>
    <property type="match status" value="1"/>
</dbReference>
<dbReference type="RefSeq" id="XP_015181333.1">
    <property type="nucleotide sequence ID" value="XM_015325847.1"/>
</dbReference>
<evidence type="ECO:0000256" key="2">
    <source>
        <dbReference type="ARBA" id="ARBA00008434"/>
    </source>
</evidence>
<dbReference type="InterPro" id="IPR009068">
    <property type="entry name" value="uS15_NS1_RNA-bd_sf"/>
</dbReference>
<evidence type="ECO:0000256" key="4">
    <source>
        <dbReference type="ARBA" id="ARBA00022980"/>
    </source>
</evidence>
<keyword evidence="3" id="KW-0809">Transit peptide</keyword>
<evidence type="ECO:0000256" key="1">
    <source>
        <dbReference type="ARBA" id="ARBA00004173"/>
    </source>
</evidence>
<protein>
    <recommendedName>
        <fullName evidence="7">Small ribosomal subunit protein uS15m</fullName>
    </recommendedName>
    <alternativeName>
        <fullName evidence="8">28S ribosomal protein S15, mitochondrial</fullName>
    </alternativeName>
</protein>
<dbReference type="PANTHER" id="PTHR46685">
    <property type="entry name" value="28S RIBOSOMAL PROTEIN S15, MITOCHONDRIAL"/>
    <property type="match status" value="1"/>
</dbReference>
<dbReference type="Gene3D" id="1.10.287.10">
    <property type="entry name" value="S15/NS1, RNA-binding"/>
    <property type="match status" value="1"/>
</dbReference>
<gene>
    <name evidence="11" type="primary">LOC107068970</name>
</gene>
<evidence type="ECO:0000256" key="9">
    <source>
        <dbReference type="RuleBase" id="RU003919"/>
    </source>
</evidence>
<accession>A0ABM1IM96</accession>
<name>A0ABM1IM96_POLDO</name>
<sequence>MNSLVNCCKNLSKTTINRITNQYFVKEYGTHLSDYNIKWVRPTVIPKSKPEKSGDLGIPHDVKPTQLVPGYEKSKELQDANEIVRRLVTLQFYPRKETIKTRSEKIIELVKRHGSDRGSPEVMIAAMTAEILQLQENAVNNIRDKREKVFLRELIDKRNKYLRKMRKWDYKRYEWILERLNLFYKALPTDNTPAYRKDSLRKLTQKHCDKIKQAKLDAYKAQLKQEQKTFFKDKVEKLIFIRKEELELGLEPTVTEDDIERARGQLNEVLNEQTS</sequence>
<dbReference type="GO" id="GO:0005840">
    <property type="term" value="C:ribosome"/>
    <property type="evidence" value="ECO:0007669"/>
    <property type="project" value="UniProtKB-KW"/>
</dbReference>